<gene>
    <name evidence="2" type="ORF">JYA64_17040</name>
</gene>
<reference evidence="2 3" key="1">
    <citation type="submission" date="2021-01" db="EMBL/GenBank/DDBJ databases">
        <title>Genome Sequencing of Type Strains.</title>
        <authorList>
            <person name="Lemaire J.F."/>
            <person name="Inderbitzin P."/>
            <person name="Collins S.B."/>
            <person name="Wespe N."/>
            <person name="Knight-Connoni V."/>
        </authorList>
    </citation>
    <scope>NUCLEOTIDE SEQUENCE [LARGE SCALE GENOMIC DNA]</scope>
    <source>
        <strain evidence="2 3">DSM 14730</strain>
    </source>
</reference>
<name>A0ABS2ZK41_9BACL</name>
<keyword evidence="3" id="KW-1185">Reference proteome</keyword>
<sequence length="292" mass="34133">MELTLQKSQKLQKFHREALYPLFEQVFGIPPEMLEDYYSKGFWNPLYCPYSLFKRNRAVANVSVIPMKWIIKGEVVDAAGIQSVMTLPSERKKGYMTRLMNLVLKDLRKYPYVFLQTENPGLYERYGFKQIEEQILIIEMLQDDLVHKHMLKKIDFNYMEDIKLIQKCFSRQVENSQVFVPLHYKHSMLLNLYNPSLAEKLYYSELLDLLLVFEVSEGVLRIYDVIGPTKVDLDDICRIIGGRYSSIELHFSADQIIETNNIKTKKKQGTLMVKGHLDLGNRPIGFPITASF</sequence>
<evidence type="ECO:0000259" key="1">
    <source>
        <dbReference type="PROSITE" id="PS51186"/>
    </source>
</evidence>
<dbReference type="PROSITE" id="PS51186">
    <property type="entry name" value="GNAT"/>
    <property type="match status" value="1"/>
</dbReference>
<organism evidence="2 3">
    <name type="scientific">Fictibacillus barbaricus</name>
    <dbReference type="NCBI Taxonomy" id="182136"/>
    <lineage>
        <taxon>Bacteria</taxon>
        <taxon>Bacillati</taxon>
        <taxon>Bacillota</taxon>
        <taxon>Bacilli</taxon>
        <taxon>Bacillales</taxon>
        <taxon>Fictibacillaceae</taxon>
        <taxon>Fictibacillus</taxon>
    </lineage>
</organism>
<comment type="caution">
    <text evidence="2">The sequence shown here is derived from an EMBL/GenBank/DDBJ whole genome shotgun (WGS) entry which is preliminary data.</text>
</comment>
<protein>
    <submittedName>
        <fullName evidence="2">GNAT family N-acetyltransferase</fullName>
    </submittedName>
</protein>
<dbReference type="RefSeq" id="WP_205724054.1">
    <property type="nucleotide sequence ID" value="NZ_JAFHKS010000044.1"/>
</dbReference>
<dbReference type="SUPFAM" id="SSF55729">
    <property type="entry name" value="Acyl-CoA N-acyltransferases (Nat)"/>
    <property type="match status" value="1"/>
</dbReference>
<proteinExistence type="predicted"/>
<dbReference type="Proteomes" id="UP001319060">
    <property type="component" value="Unassembled WGS sequence"/>
</dbReference>
<dbReference type="Gene3D" id="3.40.630.30">
    <property type="match status" value="1"/>
</dbReference>
<dbReference type="EMBL" id="JAFHKS010000044">
    <property type="protein sequence ID" value="MBN3547016.1"/>
    <property type="molecule type" value="Genomic_DNA"/>
</dbReference>
<evidence type="ECO:0000313" key="2">
    <source>
        <dbReference type="EMBL" id="MBN3547016.1"/>
    </source>
</evidence>
<dbReference type="InterPro" id="IPR016181">
    <property type="entry name" value="Acyl_CoA_acyltransferase"/>
</dbReference>
<feature type="domain" description="N-acetyltransferase" evidence="1">
    <location>
        <begin position="1"/>
        <end position="155"/>
    </location>
</feature>
<evidence type="ECO:0000313" key="3">
    <source>
        <dbReference type="Proteomes" id="UP001319060"/>
    </source>
</evidence>
<dbReference type="InterPro" id="IPR000182">
    <property type="entry name" value="GNAT_dom"/>
</dbReference>
<dbReference type="Pfam" id="PF13527">
    <property type="entry name" value="Acetyltransf_9"/>
    <property type="match status" value="1"/>
</dbReference>
<accession>A0ABS2ZK41</accession>